<evidence type="ECO:0000256" key="2">
    <source>
        <dbReference type="SAM" id="Phobius"/>
    </source>
</evidence>
<evidence type="ECO:0000256" key="1">
    <source>
        <dbReference type="SAM" id="MobiDB-lite"/>
    </source>
</evidence>
<dbReference type="Proteomes" id="UP000692954">
    <property type="component" value="Unassembled WGS sequence"/>
</dbReference>
<feature type="transmembrane region" description="Helical" evidence="2">
    <location>
        <begin position="117"/>
        <end position="141"/>
    </location>
</feature>
<feature type="transmembrane region" description="Helical" evidence="2">
    <location>
        <begin position="181"/>
        <end position="203"/>
    </location>
</feature>
<feature type="compositionally biased region" description="Basic and acidic residues" evidence="1">
    <location>
        <begin position="1421"/>
        <end position="1436"/>
    </location>
</feature>
<sequence>MKYKMHQSFGQTLSIEIAKIANNKNMFNIEALVVILINFISLMSFTINIEKNQGYMYFNEFLSVFTNPPDILFVPINMLLLILYVFVYGCLLLLSYSQYSSQNKIMISNKQFKQLRFILSLISECIVQLTCPILSINMGLFSKQSSAWVTVPILNIVLHSIILFCYFYFYRSYQFNQLGLYRNFNLISYSYYIITIFVVAIDWNASLSIQPYILLLMSILMLIDLILFIPYKLTFENQIYLLGCTGLFILAMLASLKQILIYINKDNIFETFIISYPIFYCLFKQIQNLKWKELLLYMRTGSMKQIDTKKLCLSLEALVWYIEQARNNSHIFIQTLFILKNHTINCNDLNCECKEDLSKLYTQNFESMTHRSSFQSKTALLSNGDKNSNQQNLSQNLDVSQFQKTIKDVSRRNDSYVGIPGVVDIHPKLNKTLIFQPMKFLQNNQIDEELIAQYVKRQFHSTIQQLSFSINLEDVEYLSLKYISFMFLFKQNSSSSLTKLRQIQSRTVKFSYFFSNIVKVTEEQFIDALKLRHVEEKSTFDDIVKMNVTEIWRLEMVKDEIVSNIVSVLKKKIKLWENLCSGEISNMDRLLIDIITISKQIEKSRNQVDQILNDFAGSVQKNYSYYLKYQCFRSLFFDSDYKKAVLYQRKVEDCWQLSRVAHKQGQIGNFQWLSGDLVTLEVSVGVLSGQIIKGFSNRLVDLLGYSNYDDMIQNLRIRGLQSSSSTSNSDKIGISSIMPPYLTASHNYFIQRFIQRGYTQYYDKPISSFACDSLGFVFPINVNLSFNFQNMNDFTLLGSILKIKDEDEYLIFDEWGRILGVSMRTFDKLILKGALDEFGMVQYKSIHQKFDKIGNLKNNLINKIAKDNHAKLFKKTLTVNQKQSTSRSQVRRTYQKPSDILLQFGSIQHFLPQIGKSITDILSKDIFKKLQRESQEQFNKLVDNQNNQQNILEKQASNLFQRQLSQFMDRQQSINNQGLSSAMLDKDQYRNFILNTFVDDKGLMKKNISVLQDEKLVLYIPRNYNELIEYFNDAGERFIESKNDFETKSIRRQQLQNKYSYIKQQQNCYHLFDAEFQDFIDNKIRKYYSKALLKEALESQDAKLLQQVRYKCVSSIDVGLGGINDKDQFLYFVCRLSSLNLQTAKRKDVLKIHMKKEKNQQFDGGEELRKSLIQQFSSMESVDKQKPAWGQSLSIQQQDSFGPQQQIKFKGEIDQPIIVTLAIPDSRTYMSSLDREEGPNMKVNFEAQNQKLNESSFDLEGSMRESLIQSGNHSMKQSLNLNVPSLSRQNSLEKMKQQQQKELIQSKEFNKEQSSSLSDKKVEPPKKKLKLSFLKKMEKALVPKDPPTGSPTTPISSPNPIILQNQQQPEKTHSNLSIPEEKRSSLLSPTGLFTKLFTRLNLRRVSNIEIKNDQFEAQDQGFKEQSENSDKEELKKNGQSTPSGTNSMSSNNITSQAEINVEEDDQKNEDELVNIFEVMSQASNHQSIKSISAISMATHISLRCLKYLPRQAKSLQIFKIVLIMLNISSIISLVMTTQDYFNMLSVDQLSLKINNQYRYSTIVLQSTNSIDQQQIITFQQPINTTLMTNLIIYCSNLSLEISQSYFSVVDQILKAVSFPLPKPDVLSIPDDFLIVSLSQFLTQQKIEIDSIQFILNYNRSDITFHQLYNNSMDYLLSRLIFTQSQINNMSQQLRDYKNSIIFNQALLVTYLMTSFGGLHLIIIFLIVPFIRQINNIYFRVLCILSRVTLEEAEDEIKKLTLSQHLLEAQDDSWVTQNQVKLVFYNKSQDIDLNQKYSKIAKGKESSYFQSKLSDTSLSIWKDMGLYIMISSISIGYLIFSIIIIQTQIDTFTPFIHNFDQTVSTSVYTSALISKLSITPQRYLNLNHSSISTQYTLYNYQQNQQISYFLQTITSDISKIKNYVSEMSNFLEQLNLNYDYNSSFKNVSIQSDQYLDRISYLEQLSILSEINHLLKDNICYYSQQNLCQFDIQFDYFNTGLIGALDLLQKMQFNYDQFLLEYHPITYSETSTDNSQQVYSYYNSQYYQLLVMYGQELLFKTFDRLVYLLETFLNNEKYSKQKMIQNLFIGIGIPIMIMTIFLAALEMYMLRNKVRRVMLSLTYLPTFKYQDKIILSLIKSILKI</sequence>
<feature type="region of interest" description="Disordered" evidence="1">
    <location>
        <begin position="1289"/>
        <end position="1327"/>
    </location>
</feature>
<feature type="transmembrane region" description="Helical" evidence="2">
    <location>
        <begin position="147"/>
        <end position="169"/>
    </location>
</feature>
<organism evidence="3 4">
    <name type="scientific">Paramecium sonneborni</name>
    <dbReference type="NCBI Taxonomy" id="65129"/>
    <lineage>
        <taxon>Eukaryota</taxon>
        <taxon>Sar</taxon>
        <taxon>Alveolata</taxon>
        <taxon>Ciliophora</taxon>
        <taxon>Intramacronucleata</taxon>
        <taxon>Oligohymenophorea</taxon>
        <taxon>Peniculida</taxon>
        <taxon>Parameciidae</taxon>
        <taxon>Paramecium</taxon>
    </lineage>
</organism>
<feature type="transmembrane region" description="Helical" evidence="2">
    <location>
        <begin position="1707"/>
        <end position="1730"/>
    </location>
</feature>
<gene>
    <name evidence="3" type="ORF">PSON_ATCC_30995.1.T0650194</name>
</gene>
<feature type="region of interest" description="Disordered" evidence="1">
    <location>
        <begin position="1340"/>
        <end position="1361"/>
    </location>
</feature>
<protein>
    <recommendedName>
        <fullName evidence="5">Transmembrane protein</fullName>
    </recommendedName>
</protein>
<proteinExistence type="predicted"/>
<feature type="transmembrane region" description="Helical" evidence="2">
    <location>
        <begin position="1825"/>
        <end position="1844"/>
    </location>
</feature>
<name>A0A8S1P0N3_9CILI</name>
<feature type="transmembrane region" description="Helical" evidence="2">
    <location>
        <begin position="71"/>
        <end position="96"/>
    </location>
</feature>
<feature type="region of interest" description="Disordered" evidence="1">
    <location>
        <begin position="1416"/>
        <end position="1452"/>
    </location>
</feature>
<dbReference type="OrthoDB" id="297934at2759"/>
<keyword evidence="2" id="KW-0472">Membrane</keyword>
<dbReference type="EMBL" id="CAJJDN010000065">
    <property type="protein sequence ID" value="CAD8095973.1"/>
    <property type="molecule type" value="Genomic_DNA"/>
</dbReference>
<dbReference type="InterPro" id="IPR052994">
    <property type="entry name" value="Tiny_macrocysts_regulators"/>
</dbReference>
<dbReference type="PANTHER" id="PTHR31600:SF2">
    <property type="entry name" value="GAMETE ENRICHED GENE 10 PROTEIN-RELATED"/>
    <property type="match status" value="1"/>
</dbReference>
<comment type="caution">
    <text evidence="3">The sequence shown here is derived from an EMBL/GenBank/DDBJ whole genome shotgun (WGS) entry which is preliminary data.</text>
</comment>
<feature type="transmembrane region" description="Helical" evidence="2">
    <location>
        <begin position="2085"/>
        <end position="2108"/>
    </location>
</feature>
<accession>A0A8S1P0N3</accession>
<keyword evidence="2" id="KW-0812">Transmembrane</keyword>
<evidence type="ECO:0008006" key="5">
    <source>
        <dbReference type="Google" id="ProtNLM"/>
    </source>
</evidence>
<evidence type="ECO:0000313" key="3">
    <source>
        <dbReference type="EMBL" id="CAD8095973.1"/>
    </source>
</evidence>
<evidence type="ECO:0000313" key="4">
    <source>
        <dbReference type="Proteomes" id="UP000692954"/>
    </source>
</evidence>
<feature type="transmembrane region" description="Helical" evidence="2">
    <location>
        <begin position="209"/>
        <end position="227"/>
    </location>
</feature>
<feature type="transmembrane region" description="Helical" evidence="2">
    <location>
        <begin position="239"/>
        <end position="263"/>
    </location>
</feature>
<reference evidence="3" key="1">
    <citation type="submission" date="2021-01" db="EMBL/GenBank/DDBJ databases">
        <authorList>
            <consortium name="Genoscope - CEA"/>
            <person name="William W."/>
        </authorList>
    </citation>
    <scope>NUCLEOTIDE SEQUENCE</scope>
</reference>
<keyword evidence="4" id="KW-1185">Reference proteome</keyword>
<keyword evidence="2" id="KW-1133">Transmembrane helix</keyword>
<feature type="compositionally biased region" description="Polar residues" evidence="1">
    <location>
        <begin position="1437"/>
        <end position="1452"/>
    </location>
</feature>
<dbReference type="PANTHER" id="PTHR31600">
    <property type="entry name" value="TINY MACROCYSTS PROTEIN B-RELATED"/>
    <property type="match status" value="1"/>
</dbReference>
<feature type="compositionally biased region" description="Low complexity" evidence="1">
    <location>
        <begin position="1350"/>
        <end position="1361"/>
    </location>
</feature>
<feature type="transmembrane region" description="Helical" evidence="2">
    <location>
        <begin position="29"/>
        <end position="49"/>
    </location>
</feature>